<protein>
    <recommendedName>
        <fullName evidence="1">PspA-associated domain-containing protein</fullName>
    </recommendedName>
</protein>
<feature type="domain" description="PspA-associated" evidence="1">
    <location>
        <begin position="1"/>
        <end position="92"/>
    </location>
</feature>
<proteinExistence type="predicted"/>
<keyword evidence="3" id="KW-1185">Reference proteome</keyword>
<reference evidence="2 3" key="1">
    <citation type="journal article" date="2012" name="ISME J.">
        <title>Nitrification expanded: discovery, physiology and genomics of a nitrite-oxidizing bacterium from the phylum Chloroflexi.</title>
        <authorList>
            <person name="Sorokin D.Y."/>
            <person name="Lucker S."/>
            <person name="Vejmelkova D."/>
            <person name="Kostrikina N.A."/>
            <person name="Kleerebezem R."/>
            <person name="Rijpstra W.I."/>
            <person name="Damste J.S."/>
            <person name="Le Paslier D."/>
            <person name="Muyzer G."/>
            <person name="Wagner M."/>
            <person name="van Loosdrecht M.C."/>
            <person name="Daims H."/>
        </authorList>
    </citation>
    <scope>NUCLEOTIDE SEQUENCE [LARGE SCALE GENOMIC DNA]</scope>
    <source>
        <strain evidence="3">none</strain>
    </source>
</reference>
<name>I4ENJ5_9BACT</name>
<gene>
    <name evidence="2" type="ORF">NITHO_950003</name>
</gene>
<dbReference type="Pfam" id="PF22743">
    <property type="entry name" value="PspAA"/>
    <property type="match status" value="1"/>
</dbReference>
<accession>I4ENJ5</accession>
<organism evidence="2 3">
    <name type="scientific">Nitrolancea hollandica Lb</name>
    <dbReference type="NCBI Taxonomy" id="1129897"/>
    <lineage>
        <taxon>Bacteria</taxon>
        <taxon>Pseudomonadati</taxon>
        <taxon>Thermomicrobiota</taxon>
        <taxon>Thermomicrobia</taxon>
        <taxon>Sphaerobacterales</taxon>
        <taxon>Sphaerobacterineae</taxon>
        <taxon>Sphaerobacteraceae</taxon>
        <taxon>Nitrolancea</taxon>
    </lineage>
</organism>
<dbReference type="AlphaFoldDB" id="I4ENJ5"/>
<evidence type="ECO:0000313" key="2">
    <source>
        <dbReference type="EMBL" id="CCF86258.1"/>
    </source>
</evidence>
<dbReference type="EMBL" id="CAGS01000732">
    <property type="protein sequence ID" value="CCF86258.1"/>
    <property type="molecule type" value="Genomic_DNA"/>
</dbReference>
<dbReference type="Proteomes" id="UP000004221">
    <property type="component" value="Unassembled WGS sequence"/>
</dbReference>
<comment type="caution">
    <text evidence="2">The sequence shown here is derived from an EMBL/GenBank/DDBJ whole genome shotgun (WGS) entry which is preliminary data.</text>
</comment>
<dbReference type="OrthoDB" id="5244559at2"/>
<dbReference type="InterPro" id="IPR054437">
    <property type="entry name" value="PspA-assoc_dom"/>
</dbReference>
<evidence type="ECO:0000259" key="1">
    <source>
        <dbReference type="Pfam" id="PF22743"/>
    </source>
</evidence>
<dbReference type="RefSeq" id="WP_008481974.1">
    <property type="nucleotide sequence ID" value="NZ_CAGS01000732.1"/>
</dbReference>
<sequence>MIVRILTEGQYEIDSDYLDQLNAIDNDVVSAIADGDRERFASLFQDLLSIVRQHGTLVPAEYLHESDVILPPPDTSFEEAAELFVGEGVVPD</sequence>
<evidence type="ECO:0000313" key="3">
    <source>
        <dbReference type="Proteomes" id="UP000004221"/>
    </source>
</evidence>